<dbReference type="Gene3D" id="3.40.50.300">
    <property type="entry name" value="P-loop containing nucleotide triphosphate hydrolases"/>
    <property type="match status" value="1"/>
</dbReference>
<keyword evidence="3" id="KW-1185">Reference proteome</keyword>
<proteinExistence type="predicted"/>
<evidence type="ECO:0000256" key="1">
    <source>
        <dbReference type="SAM" id="MobiDB-lite"/>
    </source>
</evidence>
<protein>
    <submittedName>
        <fullName evidence="2">Uncharacterized protein</fullName>
    </submittedName>
</protein>
<dbReference type="HOGENOM" id="CLU_057553_0_0_1"/>
<accession>A0A0D0C2S6</accession>
<sequence length="327" mass="35461">MAQRKEFGWRKLLQLGSSKKKETQSSRKGKGIQATQLSAGQSSVPTNSSFSGAFFSGAHHVTVSGGEFYNVHGNQNITINDNSDFQNAGGTRIEKALKVLICPSPSQNFVGRDDTLSLLSKIFSPPVVALYSSSQEELDKFIKNHVKWCMPIRMDASSDEAFQKALLEKVKGPQQILQNTILILENANPSLALENCLPEWCYVPILMTSFKQDIAKTGSKVAFEIPGSSSGKGMQELGKAVTSNLKLKQHVATIVAAGGAGKTQLVLRFVADNLARFSHAWFFDASSNATLAEDFKKLGKALGVGEEVENVKNFLSSTPGNWLSMGI</sequence>
<evidence type="ECO:0000313" key="3">
    <source>
        <dbReference type="Proteomes" id="UP000053593"/>
    </source>
</evidence>
<reference evidence="2 3" key="1">
    <citation type="submission" date="2014-04" db="EMBL/GenBank/DDBJ databases">
        <title>Evolutionary Origins and Diversification of the Mycorrhizal Mutualists.</title>
        <authorList>
            <consortium name="DOE Joint Genome Institute"/>
            <consortium name="Mycorrhizal Genomics Consortium"/>
            <person name="Kohler A."/>
            <person name="Kuo A."/>
            <person name="Nagy L.G."/>
            <person name="Floudas D."/>
            <person name="Copeland A."/>
            <person name="Barry K.W."/>
            <person name="Cichocki N."/>
            <person name="Veneault-Fourrey C."/>
            <person name="LaButti K."/>
            <person name="Lindquist E.A."/>
            <person name="Lipzen A."/>
            <person name="Lundell T."/>
            <person name="Morin E."/>
            <person name="Murat C."/>
            <person name="Riley R."/>
            <person name="Ohm R."/>
            <person name="Sun H."/>
            <person name="Tunlid A."/>
            <person name="Henrissat B."/>
            <person name="Grigoriev I.V."/>
            <person name="Hibbett D.S."/>
            <person name="Martin F."/>
        </authorList>
    </citation>
    <scope>NUCLEOTIDE SEQUENCE [LARGE SCALE GENOMIC DNA]</scope>
    <source>
        <strain evidence="2 3">FD-317 M1</strain>
    </source>
</reference>
<feature type="region of interest" description="Disordered" evidence="1">
    <location>
        <begin position="17"/>
        <end position="43"/>
    </location>
</feature>
<feature type="compositionally biased region" description="Polar residues" evidence="1">
    <location>
        <begin position="33"/>
        <end position="43"/>
    </location>
</feature>
<dbReference type="InterPro" id="IPR027417">
    <property type="entry name" value="P-loop_NTPase"/>
</dbReference>
<dbReference type="Proteomes" id="UP000053593">
    <property type="component" value="Unassembled WGS sequence"/>
</dbReference>
<evidence type="ECO:0000313" key="2">
    <source>
        <dbReference type="EMBL" id="KIK56604.1"/>
    </source>
</evidence>
<dbReference type="EMBL" id="KN834796">
    <property type="protein sequence ID" value="KIK56604.1"/>
    <property type="molecule type" value="Genomic_DNA"/>
</dbReference>
<gene>
    <name evidence="2" type="ORF">GYMLUDRAFT_247645</name>
</gene>
<name>A0A0D0C2S6_9AGAR</name>
<organism evidence="2 3">
    <name type="scientific">Collybiopsis luxurians FD-317 M1</name>
    <dbReference type="NCBI Taxonomy" id="944289"/>
    <lineage>
        <taxon>Eukaryota</taxon>
        <taxon>Fungi</taxon>
        <taxon>Dikarya</taxon>
        <taxon>Basidiomycota</taxon>
        <taxon>Agaricomycotina</taxon>
        <taxon>Agaricomycetes</taxon>
        <taxon>Agaricomycetidae</taxon>
        <taxon>Agaricales</taxon>
        <taxon>Marasmiineae</taxon>
        <taxon>Omphalotaceae</taxon>
        <taxon>Collybiopsis</taxon>
        <taxon>Collybiopsis luxurians</taxon>
    </lineage>
</organism>
<dbReference type="AlphaFoldDB" id="A0A0D0C2S6"/>
<dbReference type="OrthoDB" id="3063815at2759"/>